<feature type="DNA-binding region" description="H-T-H motif" evidence="4">
    <location>
        <begin position="33"/>
        <end position="52"/>
    </location>
</feature>
<dbReference type="EMBL" id="PTIX01000002">
    <property type="protein sequence ID" value="PPK70436.1"/>
    <property type="molecule type" value="Genomic_DNA"/>
</dbReference>
<dbReference type="PRINTS" id="PR00455">
    <property type="entry name" value="HTHTETR"/>
</dbReference>
<dbReference type="InterPro" id="IPR036271">
    <property type="entry name" value="Tet_transcr_reg_TetR-rel_C_sf"/>
</dbReference>
<dbReference type="RefSeq" id="WP_181043333.1">
    <property type="nucleotide sequence ID" value="NZ_CP154825.1"/>
</dbReference>
<feature type="domain" description="HTH tetR-type" evidence="5">
    <location>
        <begin position="10"/>
        <end position="70"/>
    </location>
</feature>
<dbReference type="PANTHER" id="PTHR30055">
    <property type="entry name" value="HTH-TYPE TRANSCRIPTIONAL REGULATOR RUTR"/>
    <property type="match status" value="1"/>
</dbReference>
<name>A0A2S6GZ44_9PSEU</name>
<dbReference type="Proteomes" id="UP000239203">
    <property type="component" value="Unassembled WGS sequence"/>
</dbReference>
<keyword evidence="1" id="KW-0805">Transcription regulation</keyword>
<protein>
    <submittedName>
        <fullName evidence="6">AcrR family transcriptional regulator</fullName>
    </submittedName>
</protein>
<evidence type="ECO:0000256" key="4">
    <source>
        <dbReference type="PROSITE-ProRule" id="PRU00335"/>
    </source>
</evidence>
<dbReference type="PANTHER" id="PTHR30055:SF234">
    <property type="entry name" value="HTH-TYPE TRANSCRIPTIONAL REGULATOR BETI"/>
    <property type="match status" value="1"/>
</dbReference>
<dbReference type="PROSITE" id="PS50977">
    <property type="entry name" value="HTH_TETR_2"/>
    <property type="match status" value="1"/>
</dbReference>
<dbReference type="GO" id="GO:0000976">
    <property type="term" value="F:transcription cis-regulatory region binding"/>
    <property type="evidence" value="ECO:0007669"/>
    <property type="project" value="TreeGrafter"/>
</dbReference>
<dbReference type="Pfam" id="PF21597">
    <property type="entry name" value="TetR_C_43"/>
    <property type="match status" value="1"/>
</dbReference>
<comment type="caution">
    <text evidence="6">The sequence shown here is derived from an EMBL/GenBank/DDBJ whole genome shotgun (WGS) entry which is preliminary data.</text>
</comment>
<evidence type="ECO:0000259" key="5">
    <source>
        <dbReference type="PROSITE" id="PS50977"/>
    </source>
</evidence>
<sequence length="180" mass="19348">MSTPRRTDARRNRARLVAAAAELFDEVGADATAMNDVARRAGVGPGTLWRHFADKDALIAEVVGDSLDNLAALAADLRAEPRALRRWVVELVRHISRYRGLVDAIAHAGPDGPLGGRCHAVEAATADLVERARAQGEVRADLTATEVVRLAMAVAWVNEAVTPPDTADRLLSLIFEGVDR</sequence>
<evidence type="ECO:0000256" key="2">
    <source>
        <dbReference type="ARBA" id="ARBA00023125"/>
    </source>
</evidence>
<gene>
    <name evidence="6" type="ORF">CLV40_102351</name>
</gene>
<dbReference type="SUPFAM" id="SSF48498">
    <property type="entry name" value="Tetracyclin repressor-like, C-terminal domain"/>
    <property type="match status" value="1"/>
</dbReference>
<dbReference type="InterPro" id="IPR049445">
    <property type="entry name" value="TetR_SbtR-like_C"/>
</dbReference>
<dbReference type="SUPFAM" id="SSF46689">
    <property type="entry name" value="Homeodomain-like"/>
    <property type="match status" value="1"/>
</dbReference>
<keyword evidence="3" id="KW-0804">Transcription</keyword>
<proteinExistence type="predicted"/>
<dbReference type="Pfam" id="PF00440">
    <property type="entry name" value="TetR_N"/>
    <property type="match status" value="1"/>
</dbReference>
<evidence type="ECO:0000313" key="7">
    <source>
        <dbReference type="Proteomes" id="UP000239203"/>
    </source>
</evidence>
<accession>A0A2S6GZ44</accession>
<dbReference type="AlphaFoldDB" id="A0A2S6GZ44"/>
<reference evidence="6 7" key="1">
    <citation type="submission" date="2018-02" db="EMBL/GenBank/DDBJ databases">
        <title>Genomic Encyclopedia of Archaeal and Bacterial Type Strains, Phase II (KMG-II): from individual species to whole genera.</title>
        <authorList>
            <person name="Goeker M."/>
        </authorList>
    </citation>
    <scope>NUCLEOTIDE SEQUENCE [LARGE SCALE GENOMIC DNA]</scope>
    <source>
        <strain evidence="6 7">YU 961-1</strain>
    </source>
</reference>
<keyword evidence="7" id="KW-1185">Reference proteome</keyword>
<dbReference type="InterPro" id="IPR001647">
    <property type="entry name" value="HTH_TetR"/>
</dbReference>
<evidence type="ECO:0000256" key="3">
    <source>
        <dbReference type="ARBA" id="ARBA00023163"/>
    </source>
</evidence>
<dbReference type="InterPro" id="IPR009057">
    <property type="entry name" value="Homeodomain-like_sf"/>
</dbReference>
<evidence type="ECO:0000313" key="6">
    <source>
        <dbReference type="EMBL" id="PPK70436.1"/>
    </source>
</evidence>
<dbReference type="GO" id="GO:0003700">
    <property type="term" value="F:DNA-binding transcription factor activity"/>
    <property type="evidence" value="ECO:0007669"/>
    <property type="project" value="TreeGrafter"/>
</dbReference>
<organism evidence="6 7">
    <name type="scientific">Actinokineospora auranticolor</name>
    <dbReference type="NCBI Taxonomy" id="155976"/>
    <lineage>
        <taxon>Bacteria</taxon>
        <taxon>Bacillati</taxon>
        <taxon>Actinomycetota</taxon>
        <taxon>Actinomycetes</taxon>
        <taxon>Pseudonocardiales</taxon>
        <taxon>Pseudonocardiaceae</taxon>
        <taxon>Actinokineospora</taxon>
    </lineage>
</organism>
<keyword evidence="2 4" id="KW-0238">DNA-binding</keyword>
<dbReference type="InterPro" id="IPR050109">
    <property type="entry name" value="HTH-type_TetR-like_transc_reg"/>
</dbReference>
<dbReference type="Gene3D" id="1.10.357.10">
    <property type="entry name" value="Tetracycline Repressor, domain 2"/>
    <property type="match status" value="1"/>
</dbReference>
<evidence type="ECO:0000256" key="1">
    <source>
        <dbReference type="ARBA" id="ARBA00023015"/>
    </source>
</evidence>